<feature type="compositionally biased region" description="Gly residues" evidence="4">
    <location>
        <begin position="834"/>
        <end position="843"/>
    </location>
</feature>
<dbReference type="PANTHER" id="PTHR40980">
    <property type="entry name" value="PLUG DOMAIN-CONTAINING PROTEIN"/>
    <property type="match status" value="1"/>
</dbReference>
<organism evidence="7 8">
    <name type="scientific">Mucilaginibacter mallensis</name>
    <dbReference type="NCBI Taxonomy" id="652787"/>
    <lineage>
        <taxon>Bacteria</taxon>
        <taxon>Pseudomonadati</taxon>
        <taxon>Bacteroidota</taxon>
        <taxon>Sphingobacteriia</taxon>
        <taxon>Sphingobacteriales</taxon>
        <taxon>Sphingobacteriaceae</taxon>
        <taxon>Mucilaginibacter</taxon>
    </lineage>
</organism>
<dbReference type="STRING" id="652787.SAMN05216490_3407"/>
<evidence type="ECO:0000256" key="2">
    <source>
        <dbReference type="ARBA" id="ARBA00023136"/>
    </source>
</evidence>
<evidence type="ECO:0000256" key="1">
    <source>
        <dbReference type="ARBA" id="ARBA00004442"/>
    </source>
</evidence>
<gene>
    <name evidence="7" type="ORF">SAMN05216490_3407</name>
</gene>
<feature type="domain" description="Outer membrane protein beta-barrel" evidence="6">
    <location>
        <begin position="402"/>
        <end position="810"/>
    </location>
</feature>
<dbReference type="Gene3D" id="2.60.40.1120">
    <property type="entry name" value="Carboxypeptidase-like, regulatory domain"/>
    <property type="match status" value="1"/>
</dbReference>
<dbReference type="Pfam" id="PF14905">
    <property type="entry name" value="OMP_b-brl_3"/>
    <property type="match status" value="1"/>
</dbReference>
<proteinExistence type="predicted"/>
<feature type="compositionally biased region" description="Basic and acidic residues" evidence="4">
    <location>
        <begin position="821"/>
        <end position="832"/>
    </location>
</feature>
<keyword evidence="3" id="KW-0998">Cell outer membrane</keyword>
<dbReference type="Gene3D" id="2.170.130.10">
    <property type="entry name" value="TonB-dependent receptor, plug domain"/>
    <property type="match status" value="1"/>
</dbReference>
<evidence type="ECO:0000256" key="4">
    <source>
        <dbReference type="SAM" id="MobiDB-lite"/>
    </source>
</evidence>
<dbReference type="InterPro" id="IPR012910">
    <property type="entry name" value="Plug_dom"/>
</dbReference>
<accession>A0A1H2A719</accession>
<dbReference type="InterPro" id="IPR037066">
    <property type="entry name" value="Plug_dom_sf"/>
</dbReference>
<keyword evidence="7" id="KW-0675">Receptor</keyword>
<protein>
    <submittedName>
        <fullName evidence="7">Outer membrane receptor proteins, mostly Fe transport</fullName>
    </submittedName>
</protein>
<dbReference type="SUPFAM" id="SSF49464">
    <property type="entry name" value="Carboxypeptidase regulatory domain-like"/>
    <property type="match status" value="1"/>
</dbReference>
<evidence type="ECO:0000259" key="5">
    <source>
        <dbReference type="Pfam" id="PF07715"/>
    </source>
</evidence>
<dbReference type="EMBL" id="LT629740">
    <property type="protein sequence ID" value="SDT41781.1"/>
    <property type="molecule type" value="Genomic_DNA"/>
</dbReference>
<comment type="subcellular location">
    <subcellularLocation>
        <location evidence="1">Cell outer membrane</location>
    </subcellularLocation>
</comment>
<feature type="region of interest" description="Disordered" evidence="4">
    <location>
        <begin position="819"/>
        <end position="843"/>
    </location>
</feature>
<dbReference type="Gene3D" id="2.40.170.20">
    <property type="entry name" value="TonB-dependent receptor, beta-barrel domain"/>
    <property type="match status" value="1"/>
</dbReference>
<evidence type="ECO:0000259" key="6">
    <source>
        <dbReference type="Pfam" id="PF14905"/>
    </source>
</evidence>
<evidence type="ECO:0000313" key="7">
    <source>
        <dbReference type="EMBL" id="SDT41781.1"/>
    </source>
</evidence>
<dbReference type="SUPFAM" id="SSF56935">
    <property type="entry name" value="Porins"/>
    <property type="match status" value="1"/>
</dbReference>
<dbReference type="InterPro" id="IPR036942">
    <property type="entry name" value="Beta-barrel_TonB_sf"/>
</dbReference>
<dbReference type="Pfam" id="PF13715">
    <property type="entry name" value="CarbopepD_reg_2"/>
    <property type="match status" value="1"/>
</dbReference>
<feature type="domain" description="TonB-dependent receptor plug" evidence="5">
    <location>
        <begin position="167"/>
        <end position="250"/>
    </location>
</feature>
<dbReference type="Proteomes" id="UP000199679">
    <property type="component" value="Chromosome I"/>
</dbReference>
<evidence type="ECO:0000313" key="8">
    <source>
        <dbReference type="Proteomes" id="UP000199679"/>
    </source>
</evidence>
<dbReference type="InterPro" id="IPR041700">
    <property type="entry name" value="OMP_b-brl_3"/>
</dbReference>
<keyword evidence="2" id="KW-0472">Membrane</keyword>
<sequence>MIVTFQVFSPPITKNTLHYMKRIIILILLFCSVITAKAQFGGGSTLTGKISGTVIDSVTKKPVQYASIAIYLSQGKAPINGVLTDEKGSFKLYSIKPGSYRITITFIGGYKTKTINPVVTTPSKLDNNMGNIILSPDNKVLNEVQITGKGPLIENHIDKLVYNAEKDITNTGGNASDVLQKVPLVAVDINGNVSLRGDANVRVLINGKPSGAMSASLSDVLKTIPADQIKSIEVITSPSAKYDAEGSAGIINIITKQKNVSGVSGSVSGGIGTRQNNGNFNLNYNKNRLSIAANIGGNLTWPQESITNFAQTFADTAKQGYTRNSTIKRYGTISSVTAAYDFNNYNNISSTFRYNRGGFDVNGTSNNYYTDSNTPTLDQAYTNGTAQHNLFDGFDWSVDYTHKFKKEGHEIDFSGQWSHSIVNTNYTNLYTPEALPNQRGINDGTNNEYTFTVDYTLPINKVFKFEAGGKTIIRRLNSIYDVFGGADLNTVDEVNTNTYDYNQNVYAGYSVFTITLPKSYTLLVGARYESTDITGDPSNSLQDLQQFSNSYPIFIPSFTIQKQLGTTQTFKLSYSKRITRPSLTYLNPFINKQNIQAQTEGNPELSPEISQTVELNYNTFIKSSVINFSVYYKHINNLIEGIATPLPASDSIQGTLTDYRNIGSNNSWGASFYGSINPIKILTIRGSANAYTYNPVPSGDFAADQSASGTYVQYNIFGMAELDLKHDIVAQVFTIENSPRRTIQGTNPSFSLLGFGVRKQFMNKKASLGLNVLQPFNKYKYFDQNISSPGFTQTSSTAFPFRSIGLTFSYSFGKLTFSNPKQKDNNDDEKQGDQGIGGAGGSR</sequence>
<evidence type="ECO:0000256" key="3">
    <source>
        <dbReference type="ARBA" id="ARBA00023237"/>
    </source>
</evidence>
<dbReference type="AlphaFoldDB" id="A0A1H2A719"/>
<dbReference type="GO" id="GO:0009279">
    <property type="term" value="C:cell outer membrane"/>
    <property type="evidence" value="ECO:0007669"/>
    <property type="project" value="UniProtKB-SubCell"/>
</dbReference>
<dbReference type="Pfam" id="PF07715">
    <property type="entry name" value="Plug"/>
    <property type="match status" value="1"/>
</dbReference>
<dbReference type="PANTHER" id="PTHR40980:SF4">
    <property type="entry name" value="TONB-DEPENDENT RECEPTOR-LIKE BETA-BARREL DOMAIN-CONTAINING PROTEIN"/>
    <property type="match status" value="1"/>
</dbReference>
<dbReference type="InterPro" id="IPR008969">
    <property type="entry name" value="CarboxyPept-like_regulatory"/>
</dbReference>
<name>A0A1H2A719_MUCMA</name>
<keyword evidence="8" id="KW-1185">Reference proteome</keyword>
<reference evidence="7 8" key="1">
    <citation type="submission" date="2016-10" db="EMBL/GenBank/DDBJ databases">
        <authorList>
            <person name="de Groot N.N."/>
        </authorList>
    </citation>
    <scope>NUCLEOTIDE SEQUENCE [LARGE SCALE GENOMIC DNA]</scope>
    <source>
        <strain evidence="7 8">MP1X4</strain>
    </source>
</reference>